<keyword evidence="6" id="KW-0999">Mitochondrion inner membrane</keyword>
<evidence type="ECO:0000256" key="5">
    <source>
        <dbReference type="ARBA" id="ARBA00022660"/>
    </source>
</evidence>
<evidence type="ECO:0000256" key="11">
    <source>
        <dbReference type="ARBA" id="ARBA00030192"/>
    </source>
</evidence>
<name>C1BNZ1_CALRO</name>
<evidence type="ECO:0000256" key="3">
    <source>
        <dbReference type="ARBA" id="ARBA00018684"/>
    </source>
</evidence>
<sequence length="153" mass="18395">MPVSLEPKSILTHAQRVCRLYKRAVRNIEDYELNRLEARFQSLHLRQRFEKTRKETDLRVLAAMLEAGEREYFEKKHPVPFRFLNDPGALAHEREVESPDHLLDLWHPWEKANFMDYFEKRENMKKGYENYYETVISKKFIDDIKPSVGRSPV</sequence>
<comment type="subcellular location">
    <subcellularLocation>
        <location evidence="1">Mitochondrion inner membrane</location>
        <topology evidence="1">Peripheral membrane protein</topology>
        <orientation evidence="1">Matrix side</orientation>
    </subcellularLocation>
</comment>
<evidence type="ECO:0000256" key="12">
    <source>
        <dbReference type="ARBA" id="ARBA00032528"/>
    </source>
</evidence>
<dbReference type="PANTHER" id="PTHR12868">
    <property type="entry name" value="NADH-UBIQUINONE OXIDOREDUCTASE B22 SUBUNIT"/>
    <property type="match status" value="1"/>
</dbReference>
<comment type="similarity">
    <text evidence="2">Belongs to the complex I LYR family.</text>
</comment>
<dbReference type="GO" id="GO:0005743">
    <property type="term" value="C:mitochondrial inner membrane"/>
    <property type="evidence" value="ECO:0007669"/>
    <property type="project" value="UniProtKB-SubCell"/>
</dbReference>
<dbReference type="AlphaFoldDB" id="C1BNZ1"/>
<evidence type="ECO:0000256" key="10">
    <source>
        <dbReference type="ARBA" id="ARBA00023136"/>
    </source>
</evidence>
<protein>
    <recommendedName>
        <fullName evidence="3">NADH dehydrogenase [ubiquinone] 1 beta subcomplex subunit 9</fullName>
    </recommendedName>
    <alternativeName>
        <fullName evidence="11">Complex I-B22</fullName>
    </alternativeName>
    <alternativeName>
        <fullName evidence="12">NADH-ubiquinone oxidoreductase B22 subunit</fullName>
    </alternativeName>
</protein>
<gene>
    <name evidence="13" type="primary">NDUB9</name>
</gene>
<dbReference type="InterPro" id="IPR045292">
    <property type="entry name" value="Complex1_LYR_NDUFB9_LYRM3"/>
</dbReference>
<dbReference type="InterPro" id="IPR033034">
    <property type="entry name" value="NDUFB9"/>
</dbReference>
<accession>C1BNZ1</accession>
<dbReference type="EMBL" id="BT076320">
    <property type="protein sequence ID" value="ACO10744.1"/>
    <property type="molecule type" value="mRNA"/>
</dbReference>
<evidence type="ECO:0000256" key="8">
    <source>
        <dbReference type="ARBA" id="ARBA00022990"/>
    </source>
</evidence>
<evidence type="ECO:0000256" key="6">
    <source>
        <dbReference type="ARBA" id="ARBA00022792"/>
    </source>
</evidence>
<keyword evidence="8" id="KW-0007">Acetylation</keyword>
<keyword evidence="10" id="KW-0472">Membrane</keyword>
<reference evidence="13" key="1">
    <citation type="submission" date="2009-03" db="EMBL/GenBank/DDBJ databases">
        <title>Caligus rogercresseyi ESTs and full-length cDNAs.</title>
        <authorList>
            <person name="Yasuike M."/>
            <person name="von Schalburg K."/>
            <person name="Cooper G."/>
            <person name="Leong J."/>
            <person name="Jones S.R.M."/>
            <person name="Koop B.F."/>
        </authorList>
    </citation>
    <scope>NUCLEOTIDE SEQUENCE</scope>
    <source>
        <tissue evidence="13">Whole body</tissue>
    </source>
</reference>
<keyword evidence="5" id="KW-0679">Respiratory chain</keyword>
<dbReference type="PANTHER" id="PTHR12868:SF0">
    <property type="entry name" value="NADH DEHYDROGENASE [UBIQUINONE] 1 BETA SUBCOMPLEX SUBUNIT 9"/>
    <property type="match status" value="1"/>
</dbReference>
<evidence type="ECO:0000313" key="13">
    <source>
        <dbReference type="EMBL" id="ACO10744.1"/>
    </source>
</evidence>
<keyword evidence="4" id="KW-0813">Transport</keyword>
<evidence type="ECO:0000256" key="7">
    <source>
        <dbReference type="ARBA" id="ARBA00022982"/>
    </source>
</evidence>
<keyword evidence="7" id="KW-0249">Electron transport</keyword>
<evidence type="ECO:0000256" key="4">
    <source>
        <dbReference type="ARBA" id="ARBA00022448"/>
    </source>
</evidence>
<keyword evidence="9" id="KW-0496">Mitochondrion</keyword>
<proteinExistence type="evidence at transcript level"/>
<evidence type="ECO:0000256" key="2">
    <source>
        <dbReference type="ARBA" id="ARBA00009508"/>
    </source>
</evidence>
<dbReference type="GO" id="GO:0006120">
    <property type="term" value="P:mitochondrial electron transport, NADH to ubiquinone"/>
    <property type="evidence" value="ECO:0007669"/>
    <property type="project" value="InterPro"/>
</dbReference>
<organism evidence="13">
    <name type="scientific">Caligus rogercresseyi</name>
    <name type="common">Sea louse</name>
    <dbReference type="NCBI Taxonomy" id="217165"/>
    <lineage>
        <taxon>Eukaryota</taxon>
        <taxon>Metazoa</taxon>
        <taxon>Ecdysozoa</taxon>
        <taxon>Arthropoda</taxon>
        <taxon>Crustacea</taxon>
        <taxon>Multicrustacea</taxon>
        <taxon>Hexanauplia</taxon>
        <taxon>Copepoda</taxon>
        <taxon>Siphonostomatoida</taxon>
        <taxon>Caligidae</taxon>
        <taxon>Caligus</taxon>
    </lineage>
</organism>
<evidence type="ECO:0000256" key="9">
    <source>
        <dbReference type="ARBA" id="ARBA00023128"/>
    </source>
</evidence>
<evidence type="ECO:0000256" key="1">
    <source>
        <dbReference type="ARBA" id="ARBA00004443"/>
    </source>
</evidence>
<dbReference type="CDD" id="cd20263">
    <property type="entry name" value="Complex1_LYR_NDUFB9_LYRM3"/>
    <property type="match status" value="1"/>
</dbReference>